<name>A0A841E7V3_9ACTN</name>
<evidence type="ECO:0000313" key="9">
    <source>
        <dbReference type="Proteomes" id="UP000558997"/>
    </source>
</evidence>
<dbReference type="InterPro" id="IPR020056">
    <property type="entry name" value="Rbsml_bL25/Gln-tRNA_synth_N"/>
</dbReference>
<evidence type="ECO:0000256" key="5">
    <source>
        <dbReference type="HAMAP-Rule" id="MF_01334"/>
    </source>
</evidence>
<proteinExistence type="inferred from homology"/>
<dbReference type="InterPro" id="IPR001021">
    <property type="entry name" value="Ribosomal_bL25_long"/>
</dbReference>
<sequence>MAEVKIQAESRTEFGKGAARRIRRDNKVPAVLYGHGSDPVHITLPGHDTMLALKTANALLFIEVEGGESHLALPKQVQRDPLKGYIEHVDLVIVKRGEKVQVEVAVHLEGEAVSDALVVTEHPSILVEAEATHIPESITVSVEGLEIGAQIHASDLTLPTGATLAIEPDTLVVNVTAQPTAEQVDAELAEAEAGVEKDEPVAAAAE</sequence>
<evidence type="ECO:0000313" key="8">
    <source>
        <dbReference type="EMBL" id="MBB5983348.1"/>
    </source>
</evidence>
<dbReference type="Gene3D" id="2.40.240.10">
    <property type="entry name" value="Ribosomal Protein L25, Chain P"/>
    <property type="match status" value="1"/>
</dbReference>
<evidence type="ECO:0000256" key="2">
    <source>
        <dbReference type="ARBA" id="ARBA00022884"/>
    </source>
</evidence>
<dbReference type="Pfam" id="PF01386">
    <property type="entry name" value="Ribosomal_L25p"/>
    <property type="match status" value="1"/>
</dbReference>
<dbReference type="NCBIfam" id="NF004131">
    <property type="entry name" value="PRK05618.2-1"/>
    <property type="match status" value="1"/>
</dbReference>
<keyword evidence="9" id="KW-1185">Reference proteome</keyword>
<feature type="domain" description="Large ribosomal subunit protein bL25 beta" evidence="7">
    <location>
        <begin position="99"/>
        <end position="177"/>
    </location>
</feature>
<dbReference type="InterPro" id="IPR011035">
    <property type="entry name" value="Ribosomal_bL25/Gln-tRNA_synth"/>
</dbReference>
<comment type="function">
    <text evidence="5">This is one of the proteins that binds to the 5S RNA in the ribosome where it forms part of the central protuberance.</text>
</comment>
<comment type="similarity">
    <text evidence="5">Belongs to the bacterial ribosomal protein bL25 family. CTC subfamily.</text>
</comment>
<evidence type="ECO:0000256" key="1">
    <source>
        <dbReference type="ARBA" id="ARBA00022730"/>
    </source>
</evidence>
<dbReference type="RefSeq" id="WP_184841281.1">
    <property type="nucleotide sequence ID" value="NZ_BAAAVN010000023.1"/>
</dbReference>
<dbReference type="Gene3D" id="2.170.120.20">
    <property type="entry name" value="Ribosomal protein L25, beta domain"/>
    <property type="match status" value="1"/>
</dbReference>
<dbReference type="InterPro" id="IPR037121">
    <property type="entry name" value="Ribosomal_bL25_C"/>
</dbReference>
<dbReference type="CDD" id="cd00495">
    <property type="entry name" value="Ribosomal_L25_TL5_CTC"/>
    <property type="match status" value="1"/>
</dbReference>
<dbReference type="GO" id="GO:0006412">
    <property type="term" value="P:translation"/>
    <property type="evidence" value="ECO:0007669"/>
    <property type="project" value="UniProtKB-UniRule"/>
</dbReference>
<dbReference type="GO" id="GO:0008097">
    <property type="term" value="F:5S rRNA binding"/>
    <property type="evidence" value="ECO:0007669"/>
    <property type="project" value="InterPro"/>
</dbReference>
<comment type="caution">
    <text evidence="8">The sequence shown here is derived from an EMBL/GenBank/DDBJ whole genome shotgun (WGS) entry which is preliminary data.</text>
</comment>
<evidence type="ECO:0000256" key="4">
    <source>
        <dbReference type="ARBA" id="ARBA00023274"/>
    </source>
</evidence>
<organism evidence="8 9">
    <name type="scientific">Kribbella solani</name>
    <dbReference type="NCBI Taxonomy" id="236067"/>
    <lineage>
        <taxon>Bacteria</taxon>
        <taxon>Bacillati</taxon>
        <taxon>Actinomycetota</taxon>
        <taxon>Actinomycetes</taxon>
        <taxon>Propionibacteriales</taxon>
        <taxon>Kribbellaceae</taxon>
        <taxon>Kribbella</taxon>
    </lineage>
</organism>
<evidence type="ECO:0000259" key="6">
    <source>
        <dbReference type="Pfam" id="PF01386"/>
    </source>
</evidence>
<dbReference type="AlphaFoldDB" id="A0A841E7V3"/>
<dbReference type="GO" id="GO:0022625">
    <property type="term" value="C:cytosolic large ribosomal subunit"/>
    <property type="evidence" value="ECO:0007669"/>
    <property type="project" value="TreeGrafter"/>
</dbReference>
<dbReference type="InterPro" id="IPR029751">
    <property type="entry name" value="Ribosomal_L25_dom"/>
</dbReference>
<comment type="subunit">
    <text evidence="5">Part of the 50S ribosomal subunit; part of the 5S rRNA/L5/L18/L25 subcomplex. Contacts the 5S rRNA. Binds to the 5S rRNA independently of L5 and L18.</text>
</comment>
<dbReference type="Proteomes" id="UP000558997">
    <property type="component" value="Unassembled WGS sequence"/>
</dbReference>
<dbReference type="NCBIfam" id="TIGR00731">
    <property type="entry name" value="bL25_bact_ctc"/>
    <property type="match status" value="1"/>
</dbReference>
<keyword evidence="2 5" id="KW-0694">RNA-binding</keyword>
<keyword evidence="4 5" id="KW-0687">Ribonucleoprotein</keyword>
<dbReference type="PANTHER" id="PTHR33284:SF1">
    <property type="entry name" value="RIBOSOMAL PROTEIN L25_GLN-TRNA SYNTHETASE, ANTI-CODON-BINDING DOMAIN-CONTAINING PROTEIN"/>
    <property type="match status" value="1"/>
</dbReference>
<evidence type="ECO:0000259" key="7">
    <source>
        <dbReference type="Pfam" id="PF14693"/>
    </source>
</evidence>
<reference evidence="8 9" key="1">
    <citation type="submission" date="2020-08" db="EMBL/GenBank/DDBJ databases">
        <title>Sequencing the genomes of 1000 actinobacteria strains.</title>
        <authorList>
            <person name="Klenk H.-P."/>
        </authorList>
    </citation>
    <scope>NUCLEOTIDE SEQUENCE [LARGE SCALE GENOMIC DNA]</scope>
    <source>
        <strain evidence="8 9">DSM 17294</strain>
    </source>
</reference>
<evidence type="ECO:0000256" key="3">
    <source>
        <dbReference type="ARBA" id="ARBA00022980"/>
    </source>
</evidence>
<dbReference type="EMBL" id="JACHNF010000001">
    <property type="protein sequence ID" value="MBB5983348.1"/>
    <property type="molecule type" value="Genomic_DNA"/>
</dbReference>
<dbReference type="InterPro" id="IPR020057">
    <property type="entry name" value="Ribosomal_bL25_b-dom"/>
</dbReference>
<dbReference type="GO" id="GO:0003735">
    <property type="term" value="F:structural constituent of ribosome"/>
    <property type="evidence" value="ECO:0007669"/>
    <property type="project" value="InterPro"/>
</dbReference>
<dbReference type="PANTHER" id="PTHR33284">
    <property type="entry name" value="RIBOSOMAL PROTEIN L25/GLN-TRNA SYNTHETASE, ANTI-CODON-BINDING DOMAIN-CONTAINING PROTEIN"/>
    <property type="match status" value="1"/>
</dbReference>
<accession>A0A841E7V3</accession>
<gene>
    <name evidence="5" type="primary">rplY</name>
    <name evidence="5" type="synonym">ctc</name>
    <name evidence="8" type="ORF">HDA44_006689</name>
</gene>
<feature type="domain" description="Large ribosomal subunit protein bL25 L25" evidence="6">
    <location>
        <begin position="6"/>
        <end position="91"/>
    </location>
</feature>
<protein>
    <recommendedName>
        <fullName evidence="5">Large ribosomal subunit protein bL25</fullName>
    </recommendedName>
    <alternativeName>
        <fullName evidence="5">General stress protein CTC</fullName>
    </alternativeName>
</protein>
<keyword evidence="1 5" id="KW-0699">rRNA-binding</keyword>
<dbReference type="InterPro" id="IPR020930">
    <property type="entry name" value="Ribosomal_uL5_bac-type"/>
</dbReference>
<dbReference type="SUPFAM" id="SSF50715">
    <property type="entry name" value="Ribosomal protein L25-like"/>
    <property type="match status" value="1"/>
</dbReference>
<keyword evidence="3 5" id="KW-0689">Ribosomal protein</keyword>
<dbReference type="Pfam" id="PF14693">
    <property type="entry name" value="Ribosomal_TL5_C"/>
    <property type="match status" value="1"/>
</dbReference>
<dbReference type="HAMAP" id="MF_01334">
    <property type="entry name" value="Ribosomal_bL25_CTC"/>
    <property type="match status" value="1"/>
</dbReference>